<protein>
    <recommendedName>
        <fullName evidence="5">OmpA-like domain-containing protein</fullName>
    </recommendedName>
</protein>
<evidence type="ECO:0000259" key="5">
    <source>
        <dbReference type="PROSITE" id="PS51123"/>
    </source>
</evidence>
<dbReference type="InterPro" id="IPR006664">
    <property type="entry name" value="OMP_bac"/>
</dbReference>
<name>A0A660SBB1_UNCT6</name>
<sequence length="514" mass="58288">VSDIRGGKGGKDIWVATRESKTDNFKRPENLGSIINTEADEMFPFLRNDSTLYFASNGHPGMGGLDIFKTQKIDGKWQKPENLKYPINSNADDFAIIFNPEEKEEGYFCSNRKGGLGHDDIYFFVNPPLVYSISGTVKDNRTLQFVTDAKVILVGSDGSSVQTKTSTVGTFTFNKNQVFPNTTYELTISKDNYFNIVSKITTVGLEHSEDFVKDYMLNPISEEPIVLPDILYDLAKWDLKPQYQDSLQGLIQTLGENPNIVIELASHTDSRDTKERNDILSQKRAESVINYLILRGIDPDRLIAKGYGERVPRKLSKDITINGFTFKKGVVLDDDFIESLKTDEEKEAAHQLNRRTDFTVISKDYIPRNIAGKNKTKKVNIILNPEENIVKFAYDNKHNIVVPCIINEFNQHFTYNEKINKIYISLEAAKKLLRKGAISKFDFKGDIEKILANGTIADKAVIVIKNFRIGDKTHNNIEFIVSHKLEENIILGKTALSEFGDFNIDNKKNIIIFK</sequence>
<keyword evidence="3" id="KW-0998">Cell outer membrane</keyword>
<dbReference type="PANTHER" id="PTHR30329">
    <property type="entry name" value="STATOR ELEMENT OF FLAGELLAR MOTOR COMPLEX"/>
    <property type="match status" value="1"/>
</dbReference>
<dbReference type="CDD" id="cd07185">
    <property type="entry name" value="OmpA_C-like"/>
    <property type="match status" value="1"/>
</dbReference>
<evidence type="ECO:0000256" key="3">
    <source>
        <dbReference type="ARBA" id="ARBA00023237"/>
    </source>
</evidence>
<evidence type="ECO:0000313" key="7">
    <source>
        <dbReference type="Proteomes" id="UP000271125"/>
    </source>
</evidence>
<reference evidence="6 7" key="1">
    <citation type="submission" date="2018-06" db="EMBL/GenBank/DDBJ databases">
        <title>Extensive metabolic versatility and redundancy in microbially diverse, dynamic hydrothermal sediments.</title>
        <authorList>
            <person name="Dombrowski N."/>
            <person name="Teske A."/>
            <person name="Baker B.J."/>
        </authorList>
    </citation>
    <scope>NUCLEOTIDE SEQUENCE [LARGE SCALE GENOMIC DNA]</scope>
    <source>
        <strain evidence="6">B10_G13</strain>
    </source>
</reference>
<gene>
    <name evidence="6" type="ORF">DRP43_06125</name>
</gene>
<dbReference type="PROSITE" id="PS51123">
    <property type="entry name" value="OMPA_2"/>
    <property type="match status" value="1"/>
</dbReference>
<dbReference type="Gene3D" id="3.30.1330.60">
    <property type="entry name" value="OmpA-like domain"/>
    <property type="match status" value="1"/>
</dbReference>
<dbReference type="InterPro" id="IPR006665">
    <property type="entry name" value="OmpA-like"/>
</dbReference>
<dbReference type="SUPFAM" id="SSF49464">
    <property type="entry name" value="Carboxypeptidase regulatory domain-like"/>
    <property type="match status" value="1"/>
</dbReference>
<dbReference type="SUPFAM" id="SSF103088">
    <property type="entry name" value="OmpA-like"/>
    <property type="match status" value="1"/>
</dbReference>
<dbReference type="Pfam" id="PF07676">
    <property type="entry name" value="PD40"/>
    <property type="match status" value="1"/>
</dbReference>
<comment type="caution">
    <text evidence="6">The sequence shown here is derived from an EMBL/GenBank/DDBJ whole genome shotgun (WGS) entry which is preliminary data.</text>
</comment>
<dbReference type="InterPro" id="IPR050330">
    <property type="entry name" value="Bact_OuterMem_StrucFunc"/>
</dbReference>
<proteinExistence type="predicted"/>
<evidence type="ECO:0000256" key="1">
    <source>
        <dbReference type="ARBA" id="ARBA00004442"/>
    </source>
</evidence>
<dbReference type="PRINTS" id="PR01021">
    <property type="entry name" value="OMPADOMAIN"/>
</dbReference>
<evidence type="ECO:0000256" key="4">
    <source>
        <dbReference type="PROSITE-ProRule" id="PRU00473"/>
    </source>
</evidence>
<dbReference type="PANTHER" id="PTHR30329:SF21">
    <property type="entry name" value="LIPOPROTEIN YIAD-RELATED"/>
    <property type="match status" value="1"/>
</dbReference>
<accession>A0A660SBB1</accession>
<evidence type="ECO:0000256" key="2">
    <source>
        <dbReference type="ARBA" id="ARBA00023136"/>
    </source>
</evidence>
<dbReference type="Gene3D" id="2.60.40.1120">
    <property type="entry name" value="Carboxypeptidase-like, regulatory domain"/>
    <property type="match status" value="1"/>
</dbReference>
<dbReference type="InterPro" id="IPR008969">
    <property type="entry name" value="CarboxyPept-like_regulatory"/>
</dbReference>
<dbReference type="InterPro" id="IPR021109">
    <property type="entry name" value="Peptidase_aspartic_dom_sf"/>
</dbReference>
<dbReference type="GO" id="GO:0009279">
    <property type="term" value="C:cell outer membrane"/>
    <property type="evidence" value="ECO:0007669"/>
    <property type="project" value="UniProtKB-SubCell"/>
</dbReference>
<dbReference type="EMBL" id="QNBD01000312">
    <property type="protein sequence ID" value="RKX68029.1"/>
    <property type="molecule type" value="Genomic_DNA"/>
</dbReference>
<feature type="domain" description="OmpA-like" evidence="5">
    <location>
        <begin position="220"/>
        <end position="364"/>
    </location>
</feature>
<dbReference type="InterPro" id="IPR011659">
    <property type="entry name" value="WD40"/>
</dbReference>
<dbReference type="InterPro" id="IPR036737">
    <property type="entry name" value="OmpA-like_sf"/>
</dbReference>
<organism evidence="6 7">
    <name type="scientific">candidate division TA06 bacterium</name>
    <dbReference type="NCBI Taxonomy" id="2250710"/>
    <lineage>
        <taxon>Bacteria</taxon>
        <taxon>Bacteria division TA06</taxon>
    </lineage>
</organism>
<dbReference type="AlphaFoldDB" id="A0A660SBB1"/>
<dbReference type="Gene3D" id="2.40.70.10">
    <property type="entry name" value="Acid Proteases"/>
    <property type="match status" value="1"/>
</dbReference>
<evidence type="ECO:0000313" key="6">
    <source>
        <dbReference type="EMBL" id="RKX68029.1"/>
    </source>
</evidence>
<comment type="subcellular location">
    <subcellularLocation>
        <location evidence="1">Cell outer membrane</location>
    </subcellularLocation>
</comment>
<dbReference type="Pfam" id="PF00691">
    <property type="entry name" value="OmpA"/>
    <property type="match status" value="1"/>
</dbReference>
<feature type="non-terminal residue" evidence="6">
    <location>
        <position position="1"/>
    </location>
</feature>
<dbReference type="Proteomes" id="UP000271125">
    <property type="component" value="Unassembled WGS sequence"/>
</dbReference>
<keyword evidence="2 4" id="KW-0472">Membrane</keyword>